<dbReference type="OrthoDB" id="9802846at2"/>
<evidence type="ECO:0000259" key="1">
    <source>
        <dbReference type="Pfam" id="PF04965"/>
    </source>
</evidence>
<dbReference type="Pfam" id="PF04965">
    <property type="entry name" value="GPW_gp25"/>
    <property type="match status" value="1"/>
</dbReference>
<dbReference type="Gene3D" id="3.10.450.40">
    <property type="match status" value="1"/>
</dbReference>
<accession>A0A4Y4CYZ4</accession>
<dbReference type="InterPro" id="IPR007048">
    <property type="entry name" value="IraD/Gp25-like"/>
</dbReference>
<dbReference type="AlphaFoldDB" id="A0A4Y4CYZ4"/>
<sequence>MSTDKLGRGLRFPPVTREGFGWVEGAAAVEQSIRAILLTEPGERIARPSFGVGLRRFLFAPNSLELRTQIRAAVTEALERDEARIRLEAVTVNTDPREATVLRIALRYEILGEPGAHNLVFPFYLNGGA</sequence>
<evidence type="ECO:0000313" key="2">
    <source>
        <dbReference type="EMBL" id="GEC97332.1"/>
    </source>
</evidence>
<feature type="domain" description="IraD/Gp25-like" evidence="1">
    <location>
        <begin position="24"/>
        <end position="114"/>
    </location>
</feature>
<name>A0A4Y4CYZ4_ZOORA</name>
<comment type="caution">
    <text evidence="2">The sequence shown here is derived from an EMBL/GenBank/DDBJ whole genome shotgun (WGS) entry which is preliminary data.</text>
</comment>
<gene>
    <name evidence="2" type="ORF">ZRA01_34050</name>
</gene>
<dbReference type="Proteomes" id="UP000318422">
    <property type="component" value="Unassembled WGS sequence"/>
</dbReference>
<keyword evidence="3" id="KW-1185">Reference proteome</keyword>
<dbReference type="SUPFAM" id="SSF160719">
    <property type="entry name" value="gpW/gp25-like"/>
    <property type="match status" value="1"/>
</dbReference>
<reference evidence="2 3" key="1">
    <citation type="submission" date="2019-06" db="EMBL/GenBank/DDBJ databases">
        <title>Whole genome shotgun sequence of Zoogloea ramigera NBRC 15342.</title>
        <authorList>
            <person name="Hosoyama A."/>
            <person name="Uohara A."/>
            <person name="Ohji S."/>
            <person name="Ichikawa N."/>
        </authorList>
    </citation>
    <scope>NUCLEOTIDE SEQUENCE [LARGE SCALE GENOMIC DNA]</scope>
    <source>
        <strain evidence="2 3">NBRC 15342</strain>
    </source>
</reference>
<organism evidence="2 3">
    <name type="scientific">Zoogloea ramigera</name>
    <dbReference type="NCBI Taxonomy" id="350"/>
    <lineage>
        <taxon>Bacteria</taxon>
        <taxon>Pseudomonadati</taxon>
        <taxon>Pseudomonadota</taxon>
        <taxon>Betaproteobacteria</taxon>
        <taxon>Rhodocyclales</taxon>
        <taxon>Zoogloeaceae</taxon>
        <taxon>Zoogloea</taxon>
    </lineage>
</organism>
<dbReference type="RefSeq" id="WP_141354537.1">
    <property type="nucleotide sequence ID" value="NZ_BJNV01000077.1"/>
</dbReference>
<dbReference type="EMBL" id="BJNV01000077">
    <property type="protein sequence ID" value="GEC97332.1"/>
    <property type="molecule type" value="Genomic_DNA"/>
</dbReference>
<protein>
    <recommendedName>
        <fullName evidence="1">IraD/Gp25-like domain-containing protein</fullName>
    </recommendedName>
</protein>
<proteinExistence type="predicted"/>
<evidence type="ECO:0000313" key="3">
    <source>
        <dbReference type="Proteomes" id="UP000318422"/>
    </source>
</evidence>